<comment type="caution">
    <text evidence="5">The sequence shown here is derived from an EMBL/GenBank/DDBJ whole genome shotgun (WGS) entry which is preliminary data.</text>
</comment>
<dbReference type="AlphaFoldDB" id="A0A7K3M2Y6"/>
<reference evidence="5 6" key="1">
    <citation type="submission" date="2019-11" db="EMBL/GenBank/DDBJ databases">
        <authorList>
            <person name="Li X.-J."/>
            <person name="Feng X.-M."/>
        </authorList>
    </citation>
    <scope>NUCLEOTIDE SEQUENCE [LARGE SCALE GENOMIC DNA]</scope>
    <source>
        <strain evidence="5 6">XMNu-373</strain>
    </source>
</reference>
<evidence type="ECO:0000313" key="5">
    <source>
        <dbReference type="EMBL" id="NDL57649.1"/>
    </source>
</evidence>
<dbReference type="EMBL" id="WLZY01000003">
    <property type="protein sequence ID" value="NDL57649.1"/>
    <property type="molecule type" value="Genomic_DNA"/>
</dbReference>
<evidence type="ECO:0000256" key="1">
    <source>
        <dbReference type="ARBA" id="ARBA00009481"/>
    </source>
</evidence>
<evidence type="ECO:0000313" key="6">
    <source>
        <dbReference type="Proteomes" id="UP000460435"/>
    </source>
</evidence>
<dbReference type="CDD" id="cd03801">
    <property type="entry name" value="GT4_PimA-like"/>
    <property type="match status" value="1"/>
</dbReference>
<evidence type="ECO:0000259" key="4">
    <source>
        <dbReference type="Pfam" id="PF00534"/>
    </source>
</evidence>
<name>A0A7K3M2Y6_9ACTN</name>
<keyword evidence="2" id="KW-0328">Glycosyltransferase</keyword>
<protein>
    <submittedName>
        <fullName evidence="5">Glycosyltransferase</fullName>
    </submittedName>
</protein>
<dbReference type="RefSeq" id="WP_162450332.1">
    <property type="nucleotide sequence ID" value="NZ_WLZY01000003.1"/>
</dbReference>
<evidence type="ECO:0000256" key="3">
    <source>
        <dbReference type="ARBA" id="ARBA00022679"/>
    </source>
</evidence>
<dbReference type="SUPFAM" id="SSF53756">
    <property type="entry name" value="UDP-Glycosyltransferase/glycogen phosphorylase"/>
    <property type="match status" value="1"/>
</dbReference>
<dbReference type="InterPro" id="IPR001296">
    <property type="entry name" value="Glyco_trans_1"/>
</dbReference>
<keyword evidence="6" id="KW-1185">Reference proteome</keyword>
<comment type="similarity">
    <text evidence="1">Belongs to the glycosyltransferase group 1 family. Glycosyltransferase 4 subfamily.</text>
</comment>
<dbReference type="PANTHER" id="PTHR12526:SF640">
    <property type="entry name" value="COLANIC ACID BIOSYNTHESIS GLYCOSYLTRANSFERASE WCAL-RELATED"/>
    <property type="match status" value="1"/>
</dbReference>
<dbReference type="GO" id="GO:0016757">
    <property type="term" value="F:glycosyltransferase activity"/>
    <property type="evidence" value="ECO:0007669"/>
    <property type="project" value="UniProtKB-KW"/>
</dbReference>
<dbReference type="PANTHER" id="PTHR12526">
    <property type="entry name" value="GLYCOSYLTRANSFERASE"/>
    <property type="match status" value="1"/>
</dbReference>
<dbReference type="Gene3D" id="3.40.50.2000">
    <property type="entry name" value="Glycogen Phosphorylase B"/>
    <property type="match status" value="2"/>
</dbReference>
<proteinExistence type="inferred from homology"/>
<dbReference type="Pfam" id="PF00534">
    <property type="entry name" value="Glycos_transf_1"/>
    <property type="match status" value="1"/>
</dbReference>
<feature type="domain" description="Glycosyl transferase family 1" evidence="4">
    <location>
        <begin position="209"/>
        <end position="369"/>
    </location>
</feature>
<accession>A0A7K3M2Y6</accession>
<organism evidence="5 6">
    <name type="scientific">Phytoactinopolyspora mesophila</name>
    <dbReference type="NCBI Taxonomy" id="2650750"/>
    <lineage>
        <taxon>Bacteria</taxon>
        <taxon>Bacillati</taxon>
        <taxon>Actinomycetota</taxon>
        <taxon>Actinomycetes</taxon>
        <taxon>Jiangellales</taxon>
        <taxon>Jiangellaceae</taxon>
        <taxon>Phytoactinopolyspora</taxon>
    </lineage>
</organism>
<sequence>MTVPARPARAHPVRAAVLIDHPSQHIAPGLRLLTEQIEIRPRVYYWNPATRGVYDRGFGRHVSWNVDLHSGYDWWTPRAGASAVRRRTAAWRKLCRDRPEVVLAFGWASPIARVGITYATATRTPLLYYGDTNGHVQPATWRHRVRGLVLRQLFRRAAGAVSTGTFNRDFYVAHGLPPELVYPGVLPADVMQFHSAATLRRYPHDQEASTRALVIGFAGKFTPVKGVLDVVDAAALLPRDRSWELRLIGDGPLRPQLESAVAQRGLTERVRFLGFRNADELPALMSEIDIMVMPSRKEPRGLVAIEAMAAGAAVVVSSATGLWGPGDVVQHRRTGVVYPAGDVEALATHIRELLGDPSLRTRLAAAGQARSLSFGPGDFASTVSDALLTTIRGNGDGG</sequence>
<gene>
    <name evidence="5" type="ORF">F7O44_11245</name>
</gene>
<evidence type="ECO:0000256" key="2">
    <source>
        <dbReference type="ARBA" id="ARBA00022676"/>
    </source>
</evidence>
<keyword evidence="3 5" id="KW-0808">Transferase</keyword>
<dbReference type="Proteomes" id="UP000460435">
    <property type="component" value="Unassembled WGS sequence"/>
</dbReference>